<dbReference type="SUPFAM" id="SSF52402">
    <property type="entry name" value="Adenine nucleotide alpha hydrolases-like"/>
    <property type="match status" value="2"/>
</dbReference>
<evidence type="ECO:0000313" key="2">
    <source>
        <dbReference type="Proteomes" id="UP000500767"/>
    </source>
</evidence>
<dbReference type="Gene3D" id="3.40.50.12370">
    <property type="match status" value="1"/>
</dbReference>
<accession>A0A6M8HYY5</accession>
<keyword evidence="2" id="KW-1185">Reference proteome</keyword>
<proteinExistence type="predicted"/>
<dbReference type="EMBL" id="CP053710">
    <property type="protein sequence ID" value="QKE93558.1"/>
    <property type="molecule type" value="Genomic_DNA"/>
</dbReference>
<dbReference type="KEGG" id="lck:HN018_25830"/>
<organism evidence="1 2">
    <name type="scientific">Lichenicola cladoniae</name>
    <dbReference type="NCBI Taxonomy" id="1484109"/>
    <lineage>
        <taxon>Bacteria</taxon>
        <taxon>Pseudomonadati</taxon>
        <taxon>Pseudomonadota</taxon>
        <taxon>Alphaproteobacteria</taxon>
        <taxon>Acetobacterales</taxon>
        <taxon>Acetobacteraceae</taxon>
        <taxon>Lichenicola</taxon>
    </lineage>
</organism>
<gene>
    <name evidence="1" type="ORF">HN018_25830</name>
</gene>
<dbReference type="Proteomes" id="UP000500767">
    <property type="component" value="Plasmid unnamed2"/>
</dbReference>
<name>A0A6M8HYY5_9PROT</name>
<geneLocation type="plasmid" evidence="1 2">
    <name>unnamed2</name>
</geneLocation>
<evidence type="ECO:0000313" key="1">
    <source>
        <dbReference type="EMBL" id="QKE93558.1"/>
    </source>
</evidence>
<reference evidence="1 2" key="1">
    <citation type="journal article" date="2014" name="World J. Microbiol. Biotechnol.">
        <title>Biodiversity and physiological characteristics of Antarctic and Arctic lichens-associated bacteria.</title>
        <authorList>
            <person name="Lee Y.M."/>
            <person name="Kim E.H."/>
            <person name="Lee H.K."/>
            <person name="Hong S.G."/>
        </authorList>
    </citation>
    <scope>NUCLEOTIDE SEQUENCE [LARGE SCALE GENOMIC DNA]</scope>
    <source>
        <strain evidence="1 2">PAMC 26569</strain>
        <plasmid evidence="1">unnamed2</plasmid>
    </source>
</reference>
<dbReference type="AlphaFoldDB" id="A0A6M8HYY5"/>
<keyword evidence="1" id="KW-0614">Plasmid</keyword>
<dbReference type="RefSeq" id="WP_171835746.1">
    <property type="nucleotide sequence ID" value="NZ_CP053710.1"/>
</dbReference>
<sequence length="276" mass="29675">MTYSSLIVLLDPDRPNQVLLKVTTEVAELFGARVIGLVASHPLAADYGDSTRAGGMADQDYASLERRTLAVKAEFHTAMSGRVQDVQWRAIMTYEPPAATVAVHARAADLILSAPAAHGSLFGTARGSSPGDLVMQAGRPVLLVPPSASALDLERVVVGWKDTRETRRAVQDALPFLRKAGRVDVVELTEEKGLPEARLRLEDVAIWMRLHGVAADAEAMTAADSRGRELDDVAAQKNAGMLVIGAYGHKRMQEVLLGGATRDFLAQPGRCCLFSH</sequence>
<protein>
    <submittedName>
        <fullName evidence="1">Universal stress protein</fullName>
    </submittedName>
</protein>